<evidence type="ECO:0000313" key="1">
    <source>
        <dbReference type="EMBL" id="KAJ3809974.1"/>
    </source>
</evidence>
<feature type="non-terminal residue" evidence="1">
    <location>
        <position position="1"/>
    </location>
</feature>
<dbReference type="Proteomes" id="UP001163835">
    <property type="component" value="Unassembled WGS sequence"/>
</dbReference>
<dbReference type="EMBL" id="MU795126">
    <property type="protein sequence ID" value="KAJ3809974.1"/>
    <property type="molecule type" value="Genomic_DNA"/>
</dbReference>
<protein>
    <submittedName>
        <fullName evidence="1">Uncharacterized protein</fullName>
    </submittedName>
</protein>
<gene>
    <name evidence="1" type="ORF">F5876DRAFT_10306</name>
</gene>
<sequence>VVVTDELGSAADFVLVEVLRDGRKGGKKAMILSVSGSVAKWGSVLGKYNIPAASEAVHFVDVVDVVEESGLGGVVDRVEGFLRGGGGNGGVVILDDISTLEWIGIASGVELGRFCRALRGVCQKNHTMLLIRHHSTNDEVFGGLHALCTYHVDVQPLASGPSAAVSGQIALHRGPNTTSTSASTRPRSKALQYKLTDTSAIYFERGT</sequence>
<proteinExistence type="predicted"/>
<evidence type="ECO:0000313" key="2">
    <source>
        <dbReference type="Proteomes" id="UP001163835"/>
    </source>
</evidence>
<keyword evidence="2" id="KW-1185">Reference proteome</keyword>
<reference evidence="1" key="1">
    <citation type="submission" date="2022-09" db="EMBL/GenBank/DDBJ databases">
        <title>A Global Phylogenomic Analysis of the Shiitake Genus Lentinula.</title>
        <authorList>
            <consortium name="DOE Joint Genome Institute"/>
            <person name="Sierra-Patev S."/>
            <person name="Min B."/>
            <person name="Naranjo-Ortiz M."/>
            <person name="Looney B."/>
            <person name="Konkel Z."/>
            <person name="Slot J.C."/>
            <person name="Sakamoto Y."/>
            <person name="Steenwyk J.L."/>
            <person name="Rokas A."/>
            <person name="Carro J."/>
            <person name="Camarero S."/>
            <person name="Ferreira P."/>
            <person name="Molpeceres G."/>
            <person name="Ruiz-Duenas F.J."/>
            <person name="Serrano A."/>
            <person name="Henrissat B."/>
            <person name="Drula E."/>
            <person name="Hughes K.W."/>
            <person name="Mata J.L."/>
            <person name="Ishikawa N.K."/>
            <person name="Vargas-Isla R."/>
            <person name="Ushijima S."/>
            <person name="Smith C.A."/>
            <person name="Ahrendt S."/>
            <person name="Andreopoulos W."/>
            <person name="He G."/>
            <person name="Labutti K."/>
            <person name="Lipzen A."/>
            <person name="Ng V."/>
            <person name="Riley R."/>
            <person name="Sandor L."/>
            <person name="Barry K."/>
            <person name="Martinez A.T."/>
            <person name="Xiao Y."/>
            <person name="Gibbons J.G."/>
            <person name="Terashima K."/>
            <person name="Grigoriev I.V."/>
            <person name="Hibbett D.S."/>
        </authorList>
    </citation>
    <scope>NUCLEOTIDE SEQUENCE</scope>
    <source>
        <strain evidence="1">TMI1499</strain>
    </source>
</reference>
<comment type="caution">
    <text evidence="1">The sequence shown here is derived from an EMBL/GenBank/DDBJ whole genome shotgun (WGS) entry which is preliminary data.</text>
</comment>
<name>A0ACC1TZ48_9AGAR</name>
<organism evidence="1 2">
    <name type="scientific">Lentinula aff. lateritia</name>
    <dbReference type="NCBI Taxonomy" id="2804960"/>
    <lineage>
        <taxon>Eukaryota</taxon>
        <taxon>Fungi</taxon>
        <taxon>Dikarya</taxon>
        <taxon>Basidiomycota</taxon>
        <taxon>Agaricomycotina</taxon>
        <taxon>Agaricomycetes</taxon>
        <taxon>Agaricomycetidae</taxon>
        <taxon>Agaricales</taxon>
        <taxon>Marasmiineae</taxon>
        <taxon>Omphalotaceae</taxon>
        <taxon>Lentinula</taxon>
    </lineage>
</organism>
<feature type="non-terminal residue" evidence="1">
    <location>
        <position position="207"/>
    </location>
</feature>
<accession>A0ACC1TZ48</accession>